<accession>A0A811VFN9</accession>
<feature type="compositionally biased region" description="Basic residues" evidence="1">
    <location>
        <begin position="90"/>
        <end position="99"/>
    </location>
</feature>
<evidence type="ECO:0000313" key="3">
    <source>
        <dbReference type="EMBL" id="CAD7014196.1"/>
    </source>
</evidence>
<keyword evidence="4" id="KW-1185">Reference proteome</keyword>
<evidence type="ECO:0000256" key="2">
    <source>
        <dbReference type="SAM" id="Phobius"/>
    </source>
</evidence>
<protein>
    <submittedName>
        <fullName evidence="3">(Mediterranean fruit fly) hypothetical protein</fullName>
    </submittedName>
</protein>
<feature type="transmembrane region" description="Helical" evidence="2">
    <location>
        <begin position="191"/>
        <end position="213"/>
    </location>
</feature>
<evidence type="ECO:0000256" key="1">
    <source>
        <dbReference type="SAM" id="MobiDB-lite"/>
    </source>
</evidence>
<feature type="region of interest" description="Disordered" evidence="1">
    <location>
        <begin position="69"/>
        <end position="108"/>
    </location>
</feature>
<dbReference type="Proteomes" id="UP000606786">
    <property type="component" value="Unassembled WGS sequence"/>
</dbReference>
<proteinExistence type="predicted"/>
<keyword evidence="2" id="KW-0472">Membrane</keyword>
<sequence length="276" mass="30526">MTSMMSLRRFAIIAPLTFMHNKHNNSNNSATLNNANMATTPTTTANTQLESALAKTNVDIKQTQSAIGKKTFRTTTMPTNSGSNKSTQNHNKRSRHYHHSPQIIDDDEDDDIYSDETNNNASYATNNYDSNETYTNIINAYAPGGNGLQTIRASFGLSGLIGHSPGGLSSSGNGVGGGHQTYPHAINGNPNLLLCGAMLSVISTILCVVCYCCHRNIKKRTEAAYRQQHQWLESDPNMEIYSVEQAQHYSQTNKFCDDCQNKDLLMFFVFKGKVKR</sequence>
<gene>
    <name evidence="3" type="ORF">CCAP1982_LOCUS22201</name>
</gene>
<dbReference type="EMBL" id="CAJHJT010000056">
    <property type="protein sequence ID" value="CAD7014196.1"/>
    <property type="molecule type" value="Genomic_DNA"/>
</dbReference>
<dbReference type="OrthoDB" id="7674340at2759"/>
<feature type="compositionally biased region" description="Polar residues" evidence="1">
    <location>
        <begin position="73"/>
        <end position="89"/>
    </location>
</feature>
<name>A0A811VFN9_CERCA</name>
<dbReference type="AlphaFoldDB" id="A0A811VFN9"/>
<comment type="caution">
    <text evidence="3">The sequence shown here is derived from an EMBL/GenBank/DDBJ whole genome shotgun (WGS) entry which is preliminary data.</text>
</comment>
<keyword evidence="2" id="KW-0812">Transmembrane</keyword>
<keyword evidence="2" id="KW-1133">Transmembrane helix</keyword>
<reference evidence="3" key="1">
    <citation type="submission" date="2020-11" db="EMBL/GenBank/DDBJ databases">
        <authorList>
            <person name="Whitehead M."/>
        </authorList>
    </citation>
    <scope>NUCLEOTIDE SEQUENCE</scope>
    <source>
        <strain evidence="3">EGII</strain>
    </source>
</reference>
<organism evidence="3 4">
    <name type="scientific">Ceratitis capitata</name>
    <name type="common">Mediterranean fruit fly</name>
    <name type="synonym">Tephritis capitata</name>
    <dbReference type="NCBI Taxonomy" id="7213"/>
    <lineage>
        <taxon>Eukaryota</taxon>
        <taxon>Metazoa</taxon>
        <taxon>Ecdysozoa</taxon>
        <taxon>Arthropoda</taxon>
        <taxon>Hexapoda</taxon>
        <taxon>Insecta</taxon>
        <taxon>Pterygota</taxon>
        <taxon>Neoptera</taxon>
        <taxon>Endopterygota</taxon>
        <taxon>Diptera</taxon>
        <taxon>Brachycera</taxon>
        <taxon>Muscomorpha</taxon>
        <taxon>Tephritoidea</taxon>
        <taxon>Tephritidae</taxon>
        <taxon>Ceratitis</taxon>
        <taxon>Ceratitis</taxon>
    </lineage>
</organism>
<evidence type="ECO:0000313" key="4">
    <source>
        <dbReference type="Proteomes" id="UP000606786"/>
    </source>
</evidence>